<dbReference type="AlphaFoldDB" id="A0A3B0ZDP0"/>
<proteinExistence type="predicted"/>
<dbReference type="SUPFAM" id="SSF48403">
    <property type="entry name" value="Ankyrin repeat"/>
    <property type="match status" value="1"/>
</dbReference>
<evidence type="ECO:0000256" key="1">
    <source>
        <dbReference type="SAM" id="Phobius"/>
    </source>
</evidence>
<reference evidence="2" key="1">
    <citation type="submission" date="2018-06" db="EMBL/GenBank/DDBJ databases">
        <authorList>
            <person name="Zhirakovskaya E."/>
        </authorList>
    </citation>
    <scope>NUCLEOTIDE SEQUENCE</scope>
</reference>
<organism evidence="2">
    <name type="scientific">hydrothermal vent metagenome</name>
    <dbReference type="NCBI Taxonomy" id="652676"/>
    <lineage>
        <taxon>unclassified sequences</taxon>
        <taxon>metagenomes</taxon>
        <taxon>ecological metagenomes</taxon>
    </lineage>
</organism>
<protein>
    <submittedName>
        <fullName evidence="2">Uncharacterized protein</fullName>
    </submittedName>
</protein>
<dbReference type="InterPro" id="IPR002110">
    <property type="entry name" value="Ankyrin_rpt"/>
</dbReference>
<gene>
    <name evidence="2" type="ORF">MNBD_GAMMA18-1798</name>
</gene>
<keyword evidence="1" id="KW-0472">Membrane</keyword>
<dbReference type="InterPro" id="IPR036770">
    <property type="entry name" value="Ankyrin_rpt-contain_sf"/>
</dbReference>
<keyword evidence="1" id="KW-0812">Transmembrane</keyword>
<name>A0A3B0ZDP0_9ZZZZ</name>
<feature type="transmembrane region" description="Helical" evidence="1">
    <location>
        <begin position="6"/>
        <end position="25"/>
    </location>
</feature>
<evidence type="ECO:0000313" key="2">
    <source>
        <dbReference type="EMBL" id="VAW86303.1"/>
    </source>
</evidence>
<sequence>MKKKIAFGGIGGIFLIYVGLMLYVMTQMEMKVLILCSENQGGIRIPSNLCKYYLVNYRMNEKDIKELSEGAGLDYILYIEGKNSTEYELAKLFLAKGLNVDGVNHYTPAPPNDNKFTPLQSAVVMNDMPRVKFLLDYGADIHLSEGYGMTPIDIARKFHKTGSERQDRTEIIQILSDAEKP</sequence>
<dbReference type="Gene3D" id="1.25.40.20">
    <property type="entry name" value="Ankyrin repeat-containing domain"/>
    <property type="match status" value="1"/>
</dbReference>
<dbReference type="Pfam" id="PF13637">
    <property type="entry name" value="Ank_4"/>
    <property type="match status" value="1"/>
</dbReference>
<dbReference type="PROSITE" id="PS50088">
    <property type="entry name" value="ANK_REPEAT"/>
    <property type="match status" value="1"/>
</dbReference>
<accession>A0A3B0ZDP0</accession>
<keyword evidence="1" id="KW-1133">Transmembrane helix</keyword>
<dbReference type="PROSITE" id="PS50297">
    <property type="entry name" value="ANK_REP_REGION"/>
    <property type="match status" value="1"/>
</dbReference>
<dbReference type="EMBL" id="UOFP01000134">
    <property type="protein sequence ID" value="VAW86303.1"/>
    <property type="molecule type" value="Genomic_DNA"/>
</dbReference>